<dbReference type="Proteomes" id="UP000011115">
    <property type="component" value="Unassembled WGS sequence"/>
</dbReference>
<dbReference type="HOGENOM" id="CLU_1613699_0_0_1"/>
<keyword evidence="3" id="KW-1185">Reference proteome</keyword>
<feature type="region of interest" description="Disordered" evidence="1">
    <location>
        <begin position="1"/>
        <end position="36"/>
    </location>
</feature>
<proteinExistence type="predicted"/>
<dbReference type="eggNOG" id="ENOG502SWIN">
    <property type="taxonomic scope" value="Eukaryota"/>
</dbReference>
<dbReference type="Gramene" id="PGSC0003DMT400088247">
    <property type="protein sequence ID" value="PGSC0003DMT400088247"/>
    <property type="gene ID" value="PGSC0003DMG400037818"/>
</dbReference>
<feature type="compositionally biased region" description="Basic and acidic residues" evidence="1">
    <location>
        <begin position="1"/>
        <end position="11"/>
    </location>
</feature>
<feature type="compositionally biased region" description="Acidic residues" evidence="1">
    <location>
        <begin position="141"/>
        <end position="150"/>
    </location>
</feature>
<evidence type="ECO:0000256" key="1">
    <source>
        <dbReference type="SAM" id="MobiDB-lite"/>
    </source>
</evidence>
<reference evidence="3" key="1">
    <citation type="journal article" date="2011" name="Nature">
        <title>Genome sequence and analysis of the tuber crop potato.</title>
        <authorList>
            <consortium name="The Potato Genome Sequencing Consortium"/>
        </authorList>
    </citation>
    <scope>NUCLEOTIDE SEQUENCE [LARGE SCALE GENOMIC DNA]</scope>
    <source>
        <strain evidence="3">cv. DM1-3 516 R44</strain>
    </source>
</reference>
<feature type="region of interest" description="Disordered" evidence="1">
    <location>
        <begin position="131"/>
        <end position="165"/>
    </location>
</feature>
<protein>
    <submittedName>
        <fullName evidence="2">Uncharacterized protein</fullName>
    </submittedName>
</protein>
<organism evidence="2 3">
    <name type="scientific">Solanum tuberosum</name>
    <name type="common">Potato</name>
    <dbReference type="NCBI Taxonomy" id="4113"/>
    <lineage>
        <taxon>Eukaryota</taxon>
        <taxon>Viridiplantae</taxon>
        <taxon>Streptophyta</taxon>
        <taxon>Embryophyta</taxon>
        <taxon>Tracheophyta</taxon>
        <taxon>Spermatophyta</taxon>
        <taxon>Magnoliopsida</taxon>
        <taxon>eudicotyledons</taxon>
        <taxon>Gunneridae</taxon>
        <taxon>Pentapetalae</taxon>
        <taxon>asterids</taxon>
        <taxon>lamiids</taxon>
        <taxon>Solanales</taxon>
        <taxon>Solanaceae</taxon>
        <taxon>Solanoideae</taxon>
        <taxon>Solaneae</taxon>
        <taxon>Solanum</taxon>
    </lineage>
</organism>
<evidence type="ECO:0000313" key="3">
    <source>
        <dbReference type="Proteomes" id="UP000011115"/>
    </source>
</evidence>
<accession>M1DFJ3</accession>
<name>M1DFJ3_SOLTU</name>
<dbReference type="AlphaFoldDB" id="M1DFJ3"/>
<dbReference type="InParanoid" id="M1DFJ3"/>
<reference evidence="2" key="2">
    <citation type="submission" date="2015-06" db="UniProtKB">
        <authorList>
            <consortium name="EnsemblPlants"/>
        </authorList>
    </citation>
    <scope>IDENTIFICATION</scope>
    <source>
        <strain evidence="2">DM1-3 516 R44</strain>
    </source>
</reference>
<dbReference type="EnsemblPlants" id="PGSC0003DMT400088247">
    <property type="protein sequence ID" value="PGSC0003DMT400088247"/>
    <property type="gene ID" value="PGSC0003DMG400037818"/>
</dbReference>
<dbReference type="PaxDb" id="4113-PGSC0003DMT400088247"/>
<evidence type="ECO:0000313" key="2">
    <source>
        <dbReference type="EnsemblPlants" id="PGSC0003DMT400088247"/>
    </source>
</evidence>
<sequence>MYGTERAEKEVASSSRKRVKTGATIPPAPAVPRGQTQHYGAKTVTSEGKNWYKTHTEAKYFSNVDPMECNVSMVREFYDNWKPDVRSHFVTAHGVELSDIERRYPLNEHAKAMLGLVPEFLEPVWDDVPTNVDKRRTMSDSESDFDEEGEPLAIEGTAVDDGIDE</sequence>